<dbReference type="NCBIfam" id="TIGR00745">
    <property type="entry name" value="apbA_panE"/>
    <property type="match status" value="1"/>
</dbReference>
<dbReference type="STRING" id="1802521.A2893_04385"/>
<dbReference type="Proteomes" id="UP000176725">
    <property type="component" value="Unassembled WGS sequence"/>
</dbReference>
<evidence type="ECO:0000256" key="1">
    <source>
        <dbReference type="ARBA" id="ARBA00007870"/>
    </source>
</evidence>
<proteinExistence type="inferred from homology"/>
<dbReference type="UniPathway" id="UPA00028">
    <property type="reaction ID" value="UER00004"/>
</dbReference>
<evidence type="ECO:0000259" key="5">
    <source>
        <dbReference type="Pfam" id="PF02558"/>
    </source>
</evidence>
<reference evidence="7 8" key="1">
    <citation type="journal article" date="2016" name="Nat. Commun.">
        <title>Thousands of microbial genomes shed light on interconnected biogeochemical processes in an aquifer system.</title>
        <authorList>
            <person name="Anantharaman K."/>
            <person name="Brown C.T."/>
            <person name="Hug L.A."/>
            <person name="Sharon I."/>
            <person name="Castelle C.J."/>
            <person name="Probst A.J."/>
            <person name="Thomas B.C."/>
            <person name="Singh A."/>
            <person name="Wilkins M.J."/>
            <person name="Karaoz U."/>
            <person name="Brodie E.L."/>
            <person name="Williams K.H."/>
            <person name="Hubbard S.S."/>
            <person name="Banfield J.F."/>
        </authorList>
    </citation>
    <scope>NUCLEOTIDE SEQUENCE [LARGE SCALE GENOMIC DNA]</scope>
</reference>
<dbReference type="Pfam" id="PF02558">
    <property type="entry name" value="ApbA"/>
    <property type="match status" value="1"/>
</dbReference>
<dbReference type="PANTHER" id="PTHR21708">
    <property type="entry name" value="PROBABLE 2-DEHYDROPANTOATE 2-REDUCTASE"/>
    <property type="match status" value="1"/>
</dbReference>
<comment type="function">
    <text evidence="4">Catalyzes the NADPH-dependent reduction of ketopantoate into pantoic acid.</text>
</comment>
<dbReference type="InterPro" id="IPR003710">
    <property type="entry name" value="ApbA"/>
</dbReference>
<dbReference type="Gene3D" id="1.10.1040.10">
    <property type="entry name" value="N-(1-d-carboxylethyl)-l-norvaline Dehydrogenase, domain 2"/>
    <property type="match status" value="1"/>
</dbReference>
<dbReference type="InterPro" id="IPR051402">
    <property type="entry name" value="KPR-Related"/>
</dbReference>
<dbReference type="GO" id="GO:0015940">
    <property type="term" value="P:pantothenate biosynthetic process"/>
    <property type="evidence" value="ECO:0007669"/>
    <property type="project" value="UniProtKB-UniPathway"/>
</dbReference>
<dbReference type="AlphaFoldDB" id="A0A1F8BLE5"/>
<protein>
    <recommendedName>
        <fullName evidence="4">2-dehydropantoate 2-reductase</fullName>
        <ecNumber evidence="4">1.1.1.169</ecNumber>
    </recommendedName>
    <alternativeName>
        <fullName evidence="4">Ketopantoate reductase</fullName>
    </alternativeName>
</protein>
<keyword evidence="4" id="KW-0566">Pantothenate biosynthesis</keyword>
<comment type="pathway">
    <text evidence="4">Cofactor biosynthesis; (R)-pantothenate biosynthesis; (R)-pantoate from 3-methyl-2-oxobutanoate: step 2/2.</text>
</comment>
<dbReference type="PANTHER" id="PTHR21708:SF26">
    <property type="entry name" value="2-DEHYDROPANTOATE 2-REDUCTASE"/>
    <property type="match status" value="1"/>
</dbReference>
<evidence type="ECO:0000256" key="2">
    <source>
        <dbReference type="ARBA" id="ARBA00022857"/>
    </source>
</evidence>
<feature type="domain" description="Ketopantoate reductase C-terminal" evidence="6">
    <location>
        <begin position="179"/>
        <end position="301"/>
    </location>
</feature>
<evidence type="ECO:0000256" key="4">
    <source>
        <dbReference type="RuleBase" id="RU362068"/>
    </source>
</evidence>
<dbReference type="GO" id="GO:0005737">
    <property type="term" value="C:cytoplasm"/>
    <property type="evidence" value="ECO:0007669"/>
    <property type="project" value="TreeGrafter"/>
</dbReference>
<accession>A0A1F8BLE5</accession>
<name>A0A1F8BLE5_9BACT</name>
<dbReference type="GO" id="GO:0008677">
    <property type="term" value="F:2-dehydropantoate 2-reductase activity"/>
    <property type="evidence" value="ECO:0007669"/>
    <property type="project" value="UniProtKB-EC"/>
</dbReference>
<evidence type="ECO:0000313" key="7">
    <source>
        <dbReference type="EMBL" id="OGM64863.1"/>
    </source>
</evidence>
<evidence type="ECO:0000256" key="3">
    <source>
        <dbReference type="ARBA" id="ARBA00023002"/>
    </source>
</evidence>
<feature type="domain" description="Ketopantoate reductase N-terminal" evidence="5">
    <location>
        <begin position="3"/>
        <end position="151"/>
    </location>
</feature>
<evidence type="ECO:0000313" key="8">
    <source>
        <dbReference type="Proteomes" id="UP000176725"/>
    </source>
</evidence>
<gene>
    <name evidence="7" type="ORF">A2893_04385</name>
</gene>
<keyword evidence="2 4" id="KW-0521">NADP</keyword>
<comment type="catalytic activity">
    <reaction evidence="4">
        <text>(R)-pantoate + NADP(+) = 2-dehydropantoate + NADPH + H(+)</text>
        <dbReference type="Rhea" id="RHEA:16233"/>
        <dbReference type="ChEBI" id="CHEBI:11561"/>
        <dbReference type="ChEBI" id="CHEBI:15378"/>
        <dbReference type="ChEBI" id="CHEBI:15980"/>
        <dbReference type="ChEBI" id="CHEBI:57783"/>
        <dbReference type="ChEBI" id="CHEBI:58349"/>
        <dbReference type="EC" id="1.1.1.169"/>
    </reaction>
</comment>
<dbReference type="SUPFAM" id="SSF51735">
    <property type="entry name" value="NAD(P)-binding Rossmann-fold domains"/>
    <property type="match status" value="1"/>
</dbReference>
<comment type="caution">
    <text evidence="7">The sequence shown here is derived from an EMBL/GenBank/DDBJ whole genome shotgun (WGS) entry which is preliminary data.</text>
</comment>
<dbReference type="SUPFAM" id="SSF48179">
    <property type="entry name" value="6-phosphogluconate dehydrogenase C-terminal domain-like"/>
    <property type="match status" value="1"/>
</dbReference>
<dbReference type="FunFam" id="1.10.1040.10:FF:000017">
    <property type="entry name" value="2-dehydropantoate 2-reductase"/>
    <property type="match status" value="1"/>
</dbReference>
<dbReference type="EC" id="1.1.1.169" evidence="4"/>
<comment type="similarity">
    <text evidence="1 4">Belongs to the ketopantoate reductase family.</text>
</comment>
<dbReference type="InterPro" id="IPR036291">
    <property type="entry name" value="NAD(P)-bd_dom_sf"/>
</dbReference>
<dbReference type="InterPro" id="IPR013332">
    <property type="entry name" value="KPR_N"/>
</dbReference>
<dbReference type="Gene3D" id="3.40.50.720">
    <property type="entry name" value="NAD(P)-binding Rossmann-like Domain"/>
    <property type="match status" value="1"/>
</dbReference>
<organism evidence="7 8">
    <name type="scientific">Candidatus Woesebacteria bacterium RIFCSPLOWO2_01_FULL_39_25</name>
    <dbReference type="NCBI Taxonomy" id="1802521"/>
    <lineage>
        <taxon>Bacteria</taxon>
        <taxon>Candidatus Woeseibacteriota</taxon>
    </lineage>
</organism>
<dbReference type="InterPro" id="IPR013752">
    <property type="entry name" value="KPA_reductase"/>
</dbReference>
<sequence>MKIYIVGTGGVGGYLGGLLAKSEKDVTFVARGDHYKAIKNKGLRIESIRDGNFHIKPAKVFSEISQIKNPDLIIFTVKTYDTDLVSRELSKVVTSKTSVITFQNGIENDKMIKKFVKKGKVYPGVAYIVSKKIESGFVRQTGGLCKFIFGDRENPSNKVLKEIEEIMKDSGIDATFSEDIESHLWKKYIFINAMTGLTALSRTKVGTVVSDPFLRKLYERCLKECVKVAKAEKVNLPYDIFNSIIKISEDTSKEAKFSMLVDIENGRKTEIEALNGTLVRLAKKHKIDVPINETIYGALRVLN</sequence>
<dbReference type="Pfam" id="PF08546">
    <property type="entry name" value="ApbA_C"/>
    <property type="match status" value="1"/>
</dbReference>
<dbReference type="EMBL" id="MGHH01000007">
    <property type="protein sequence ID" value="OGM64863.1"/>
    <property type="molecule type" value="Genomic_DNA"/>
</dbReference>
<keyword evidence="3 4" id="KW-0560">Oxidoreductase</keyword>
<evidence type="ECO:0000259" key="6">
    <source>
        <dbReference type="Pfam" id="PF08546"/>
    </source>
</evidence>
<dbReference type="InterPro" id="IPR013328">
    <property type="entry name" value="6PGD_dom2"/>
</dbReference>
<dbReference type="InterPro" id="IPR008927">
    <property type="entry name" value="6-PGluconate_DH-like_C_sf"/>
</dbReference>